<keyword evidence="1" id="KW-1133">Transmembrane helix</keyword>
<sequence>MDIIEVIVMEKYHYNFLHLTIYIVVIILAIRIIPYLLPRIPGRSEFFNERNINSINQDEIKELKEETSNEYHLRFDYDDVLGCKTGEPPWDCGIENLQITNIYVQRNYFAHKQYIGKCFEYIVNSYRNKKGYTFRLYVTKENLPHQFTNLHPVDSEREEYTIGGRIVTVQKLSDEGDKALNFYLTSDDWYGYKLMGLIVYENQETIADSTSEIQEILEKLLKNH</sequence>
<evidence type="ECO:0000313" key="3">
    <source>
        <dbReference type="Proteomes" id="UP000004097"/>
    </source>
</evidence>
<keyword evidence="3" id="KW-1185">Reference proteome</keyword>
<dbReference type="EMBL" id="AECQ01000018">
    <property type="protein sequence ID" value="EFW24564.1"/>
    <property type="molecule type" value="Genomic_DNA"/>
</dbReference>
<feature type="transmembrane region" description="Helical" evidence="1">
    <location>
        <begin position="16"/>
        <end position="37"/>
    </location>
</feature>
<dbReference type="Proteomes" id="UP000004097">
    <property type="component" value="Unassembled WGS sequence"/>
</dbReference>
<proteinExistence type="predicted"/>
<dbReference type="STRING" id="706433.HMPREF9430_00894"/>
<protein>
    <submittedName>
        <fullName evidence="2">Uncharacterized protein</fullName>
    </submittedName>
</protein>
<keyword evidence="1" id="KW-0472">Membrane</keyword>
<reference evidence="2 3" key="1">
    <citation type="submission" date="2010-08" db="EMBL/GenBank/DDBJ databases">
        <authorList>
            <person name="Weinstock G."/>
            <person name="Sodergren E."/>
            <person name="Clifton S."/>
            <person name="Fulton L."/>
            <person name="Fulton B."/>
            <person name="Courtney L."/>
            <person name="Fronick C."/>
            <person name="Harrison M."/>
            <person name="Strong C."/>
            <person name="Farmer C."/>
            <person name="Delahaunty K."/>
            <person name="Markovic C."/>
            <person name="Hall O."/>
            <person name="Minx P."/>
            <person name="Tomlinson C."/>
            <person name="Mitreva M."/>
            <person name="Hou S."/>
            <person name="Chen J."/>
            <person name="Wollam A."/>
            <person name="Pepin K.H."/>
            <person name="Johnson M."/>
            <person name="Bhonagiri V."/>
            <person name="Zhang X."/>
            <person name="Suruliraj S."/>
            <person name="Warren W."/>
            <person name="Chinwalla A."/>
            <person name="Mardis E.R."/>
            <person name="Wilson R.K."/>
        </authorList>
    </citation>
    <scope>NUCLEOTIDE SEQUENCE [LARGE SCALE GENOMIC DNA]</scope>
    <source>
        <strain evidence="2 3">F0204</strain>
    </source>
</reference>
<dbReference type="AlphaFoldDB" id="E7MMX6"/>
<name>E7MMX6_9FIRM</name>
<accession>E7MMX6</accession>
<organism evidence="2 3">
    <name type="scientific">Solobacterium moorei F0204</name>
    <dbReference type="NCBI Taxonomy" id="706433"/>
    <lineage>
        <taxon>Bacteria</taxon>
        <taxon>Bacillati</taxon>
        <taxon>Bacillota</taxon>
        <taxon>Erysipelotrichia</taxon>
        <taxon>Erysipelotrichales</taxon>
        <taxon>Erysipelotrichaceae</taxon>
        <taxon>Solobacterium</taxon>
    </lineage>
</organism>
<evidence type="ECO:0000256" key="1">
    <source>
        <dbReference type="SAM" id="Phobius"/>
    </source>
</evidence>
<gene>
    <name evidence="2" type="ORF">HMPREF9430_00894</name>
</gene>
<dbReference type="HOGENOM" id="CLU_1234339_0_0_9"/>
<comment type="caution">
    <text evidence="2">The sequence shown here is derived from an EMBL/GenBank/DDBJ whole genome shotgun (WGS) entry which is preliminary data.</text>
</comment>
<keyword evidence="1" id="KW-0812">Transmembrane</keyword>
<evidence type="ECO:0000313" key="2">
    <source>
        <dbReference type="EMBL" id="EFW24564.1"/>
    </source>
</evidence>